<evidence type="ECO:0000256" key="3">
    <source>
        <dbReference type="ARBA" id="ARBA00023163"/>
    </source>
</evidence>
<dbReference type="InterPro" id="IPR025996">
    <property type="entry name" value="MT1864/Rv1816-like_C"/>
</dbReference>
<evidence type="ECO:0000313" key="7">
    <source>
        <dbReference type="Proteomes" id="UP000254266"/>
    </source>
</evidence>
<dbReference type="PROSITE" id="PS50977">
    <property type="entry name" value="HTH_TETR_2"/>
    <property type="match status" value="1"/>
</dbReference>
<reference evidence="6 7" key="1">
    <citation type="journal article" date="2018" name="ISME J.">
        <title>Endosymbiont genomes yield clues of tubeworm success.</title>
        <authorList>
            <person name="Li Y."/>
            <person name="Liles M.R."/>
            <person name="Halanych K.M."/>
        </authorList>
    </citation>
    <scope>NUCLEOTIDE SEQUENCE [LARGE SCALE GENOMIC DNA]</scope>
    <source>
        <strain evidence="6">A1464</strain>
    </source>
</reference>
<dbReference type="PRINTS" id="PR00455">
    <property type="entry name" value="HTHTETR"/>
</dbReference>
<dbReference type="InterPro" id="IPR009057">
    <property type="entry name" value="Homeodomain-like_sf"/>
</dbReference>
<protein>
    <recommendedName>
        <fullName evidence="5">HTH tetR-type domain-containing protein</fullName>
    </recommendedName>
</protein>
<name>A0A370DDY9_9GAMM</name>
<dbReference type="InterPro" id="IPR050624">
    <property type="entry name" value="HTH-type_Tx_Regulator"/>
</dbReference>
<dbReference type="Gene3D" id="1.10.357.10">
    <property type="entry name" value="Tetracycline Repressor, domain 2"/>
    <property type="match status" value="1"/>
</dbReference>
<sequence>MKMVGPLSYHHGDLRNSLVNVGIEMLNNKGVAGISLREIARSIGVGHNAPYRHFRNKQELLEAIAEDGFRRLKARNTRLELEFASDPEGQLFESAMHMIGVAAEQPNLFQLMFGGHIQAQKSGASLKQAADEAMQSLVGIIRNGQLKRVFIQGDPMTLALSAMSMIQGLAIMVSSGKLKVQSRMQVSSRAEHQTLLRGMVLQLFDVFLLGLKDSS</sequence>
<dbReference type="Pfam" id="PF13305">
    <property type="entry name" value="TetR_C_33"/>
    <property type="match status" value="1"/>
</dbReference>
<evidence type="ECO:0000256" key="4">
    <source>
        <dbReference type="PROSITE-ProRule" id="PRU00335"/>
    </source>
</evidence>
<dbReference type="EMBL" id="QFXC01000011">
    <property type="protein sequence ID" value="RDH82376.1"/>
    <property type="molecule type" value="Genomic_DNA"/>
</dbReference>
<evidence type="ECO:0000256" key="2">
    <source>
        <dbReference type="ARBA" id="ARBA00023125"/>
    </source>
</evidence>
<dbReference type="PANTHER" id="PTHR43479:SF11">
    <property type="entry name" value="ACREF_ENVCD OPERON REPRESSOR-RELATED"/>
    <property type="match status" value="1"/>
</dbReference>
<gene>
    <name evidence="6" type="ORF">DIZ80_08760</name>
</gene>
<evidence type="ECO:0000259" key="5">
    <source>
        <dbReference type="PROSITE" id="PS50977"/>
    </source>
</evidence>
<dbReference type="SUPFAM" id="SSF46689">
    <property type="entry name" value="Homeodomain-like"/>
    <property type="match status" value="1"/>
</dbReference>
<evidence type="ECO:0000313" key="6">
    <source>
        <dbReference type="EMBL" id="RDH82376.1"/>
    </source>
</evidence>
<dbReference type="GO" id="GO:0003677">
    <property type="term" value="F:DNA binding"/>
    <property type="evidence" value="ECO:0007669"/>
    <property type="project" value="UniProtKB-UniRule"/>
</dbReference>
<accession>A0A370DDY9</accession>
<dbReference type="PANTHER" id="PTHR43479">
    <property type="entry name" value="ACREF/ENVCD OPERON REPRESSOR-RELATED"/>
    <property type="match status" value="1"/>
</dbReference>
<evidence type="ECO:0000256" key="1">
    <source>
        <dbReference type="ARBA" id="ARBA00023015"/>
    </source>
</evidence>
<proteinExistence type="predicted"/>
<keyword evidence="1" id="KW-0805">Transcription regulation</keyword>
<feature type="domain" description="HTH tetR-type" evidence="5">
    <location>
        <begin position="12"/>
        <end position="72"/>
    </location>
</feature>
<comment type="caution">
    <text evidence="6">The sequence shown here is derived from an EMBL/GenBank/DDBJ whole genome shotgun (WGS) entry which is preliminary data.</text>
</comment>
<dbReference type="AlphaFoldDB" id="A0A370DDY9"/>
<keyword evidence="7" id="KW-1185">Reference proteome</keyword>
<organism evidence="6 7">
    <name type="scientific">endosymbiont of Galathealinum brachiosum</name>
    <dbReference type="NCBI Taxonomy" id="2200906"/>
    <lineage>
        <taxon>Bacteria</taxon>
        <taxon>Pseudomonadati</taxon>
        <taxon>Pseudomonadota</taxon>
        <taxon>Gammaproteobacteria</taxon>
        <taxon>sulfur-oxidizing symbionts</taxon>
    </lineage>
</organism>
<dbReference type="Pfam" id="PF00440">
    <property type="entry name" value="TetR_N"/>
    <property type="match status" value="1"/>
</dbReference>
<dbReference type="InterPro" id="IPR001647">
    <property type="entry name" value="HTH_TetR"/>
</dbReference>
<dbReference type="SUPFAM" id="SSF48498">
    <property type="entry name" value="Tetracyclin repressor-like, C-terminal domain"/>
    <property type="match status" value="1"/>
</dbReference>
<keyword evidence="3" id="KW-0804">Transcription</keyword>
<dbReference type="InterPro" id="IPR036271">
    <property type="entry name" value="Tet_transcr_reg_TetR-rel_C_sf"/>
</dbReference>
<keyword evidence="2 4" id="KW-0238">DNA-binding</keyword>
<feature type="DNA-binding region" description="H-T-H motif" evidence="4">
    <location>
        <begin position="35"/>
        <end position="54"/>
    </location>
</feature>
<dbReference type="Proteomes" id="UP000254266">
    <property type="component" value="Unassembled WGS sequence"/>
</dbReference>